<organism evidence="2 3">
    <name type="scientific">Dactylellina haptotyla (strain CBS 200.50)</name>
    <name type="common">Nematode-trapping fungus</name>
    <name type="synonym">Monacrosporium haptotylum</name>
    <dbReference type="NCBI Taxonomy" id="1284197"/>
    <lineage>
        <taxon>Eukaryota</taxon>
        <taxon>Fungi</taxon>
        <taxon>Dikarya</taxon>
        <taxon>Ascomycota</taxon>
        <taxon>Pezizomycotina</taxon>
        <taxon>Orbiliomycetes</taxon>
        <taxon>Orbiliales</taxon>
        <taxon>Orbiliaceae</taxon>
        <taxon>Dactylellina</taxon>
    </lineage>
</organism>
<keyword evidence="1" id="KW-0472">Membrane</keyword>
<keyword evidence="1" id="KW-0812">Transmembrane</keyword>
<dbReference type="Proteomes" id="UP000015100">
    <property type="component" value="Unassembled WGS sequence"/>
</dbReference>
<dbReference type="OrthoDB" id="5400196at2759"/>
<comment type="caution">
    <text evidence="2">The sequence shown here is derived from an EMBL/GenBank/DDBJ whole genome shotgun (WGS) entry which is preliminary data.</text>
</comment>
<protein>
    <submittedName>
        <fullName evidence="2">Uncharacterized protein</fullName>
    </submittedName>
</protein>
<dbReference type="OMA" id="GNNCLAN"/>
<feature type="transmembrane region" description="Helical" evidence="1">
    <location>
        <begin position="156"/>
        <end position="179"/>
    </location>
</feature>
<dbReference type="eggNOG" id="ENOG502SRQK">
    <property type="taxonomic scope" value="Eukaryota"/>
</dbReference>
<reference evidence="2 3" key="1">
    <citation type="journal article" date="2013" name="PLoS Genet.">
        <title>Genomic mechanisms accounting for the adaptation to parasitism in nematode-trapping fungi.</title>
        <authorList>
            <person name="Meerupati T."/>
            <person name="Andersson K.M."/>
            <person name="Friman E."/>
            <person name="Kumar D."/>
            <person name="Tunlid A."/>
            <person name="Ahren D."/>
        </authorList>
    </citation>
    <scope>NUCLEOTIDE SEQUENCE [LARGE SCALE GENOMIC DNA]</scope>
    <source>
        <strain evidence="2 3">CBS 200.50</strain>
    </source>
</reference>
<keyword evidence="1" id="KW-1133">Transmembrane helix</keyword>
<name>S7ZYI8_DACHA</name>
<gene>
    <name evidence="2" type="ORF">H072_10706</name>
</gene>
<dbReference type="EMBL" id="AQGS01001030">
    <property type="protein sequence ID" value="EPS35805.1"/>
    <property type="molecule type" value="Genomic_DNA"/>
</dbReference>
<sequence>MYSTRAAVVRWQERNAGLSNDTSGHSIALEPIHLKPEVIESHRAIIKKSYRGWLAVETLQCLFAIVIEVIAILLILLFNLVEVTLTMPGLFPNDSRALYVCGTTIFVTAVTAFVSKQIRLQWIHYIEARRLRKGDAIQNSRRIENLLGIGSYSDYFYYWGTTVCLIFASLSTAAIVTALTPSLGFKTFSTTTQLTPGALNCTTTSDQPVLDSISWKQENGTYINFRAKGNNCLANPALPLVNTISNSGIDKDGYAYTVSGVGITRSSIGVPYDAHNGPAGFDQVFWNTGRLQQDRSTLQESTQCLPVFIVNPAKCRRAGEVITGNNNITVKLDNDCSASTPIFGADISTDGASASGFCADGRSVGKITYVIGSVNSHAGLLASALTDFPAINAKSYAVACDIDIASAVSFRETTISRIYKPPHESSVNRDNMNIKTLAEFTVTSSDKLEKLSSCNDASYVPIWNPDNKAASVLTPGALAVGAGAPCPLFTQNRYNNGWWDALSRSVLGRNSTSFAFGDSENPLEDVLGMVAAMSVGQYLGSAQPPVSTRDTPIIVNRNGLARVLGYRIGSGSKWGLIFIAPQVWIILVLCCLLFKRLSL</sequence>
<proteinExistence type="predicted"/>
<dbReference type="HOGENOM" id="CLU_480659_0_0_1"/>
<evidence type="ECO:0000313" key="3">
    <source>
        <dbReference type="Proteomes" id="UP000015100"/>
    </source>
</evidence>
<feature type="transmembrane region" description="Helical" evidence="1">
    <location>
        <begin position="97"/>
        <end position="115"/>
    </location>
</feature>
<reference evidence="3" key="2">
    <citation type="submission" date="2013-04" db="EMBL/GenBank/DDBJ databases">
        <title>Genomic mechanisms accounting for the adaptation to parasitism in nematode-trapping fungi.</title>
        <authorList>
            <person name="Ahren D.G."/>
        </authorList>
    </citation>
    <scope>NUCLEOTIDE SEQUENCE [LARGE SCALE GENOMIC DNA]</scope>
    <source>
        <strain evidence="3">CBS 200.50</strain>
    </source>
</reference>
<feature type="transmembrane region" description="Helical" evidence="1">
    <location>
        <begin position="574"/>
        <end position="594"/>
    </location>
</feature>
<dbReference type="AlphaFoldDB" id="S7ZYI8"/>
<evidence type="ECO:0000313" key="2">
    <source>
        <dbReference type="EMBL" id="EPS35805.1"/>
    </source>
</evidence>
<feature type="transmembrane region" description="Helical" evidence="1">
    <location>
        <begin position="53"/>
        <end position="77"/>
    </location>
</feature>
<evidence type="ECO:0000256" key="1">
    <source>
        <dbReference type="SAM" id="Phobius"/>
    </source>
</evidence>
<keyword evidence="3" id="KW-1185">Reference proteome</keyword>
<accession>S7ZYI8</accession>